<name>A0A4P6MS14_9BACT</name>
<comment type="catalytic activity">
    <reaction evidence="1 10">
        <text>Hydrolyzes single-stranded DNA or mismatched double-stranded DNA and polynucleotides, releasing free uracil.</text>
        <dbReference type="EC" id="3.2.2.27"/>
    </reaction>
</comment>
<reference evidence="12 13" key="1">
    <citation type="submission" date="2019-01" db="EMBL/GenBank/DDBJ databases">
        <title>Complete sequence and annotation of the Mycoplasma phocirhinis strain 852T genome.</title>
        <authorList>
            <person name="Frasca S.Jr."/>
            <person name="Kutish G.F."/>
            <person name="Castellanos Gell J."/>
            <person name="Michaels D.L."/>
            <person name="Brown D.R."/>
        </authorList>
    </citation>
    <scope>NUCLEOTIDE SEQUENCE [LARGE SCALE GENOMIC DNA]</scope>
    <source>
        <strain evidence="12 13">852</strain>
    </source>
</reference>
<keyword evidence="12" id="KW-0326">Glycosidase</keyword>
<feature type="domain" description="Uracil-DNA glycosylase-like" evidence="11">
    <location>
        <begin position="46"/>
        <end position="206"/>
    </location>
</feature>
<dbReference type="SUPFAM" id="SSF52141">
    <property type="entry name" value="Uracil-DNA glycosylase-like"/>
    <property type="match status" value="1"/>
</dbReference>
<dbReference type="CDD" id="cd10027">
    <property type="entry name" value="UDG-F1-like"/>
    <property type="match status" value="1"/>
</dbReference>
<dbReference type="KEGG" id="mphi:EG856_01700"/>
<evidence type="ECO:0000256" key="7">
    <source>
        <dbReference type="ARBA" id="ARBA00023204"/>
    </source>
</evidence>
<evidence type="ECO:0000256" key="4">
    <source>
        <dbReference type="ARBA" id="ARBA00012030"/>
    </source>
</evidence>
<evidence type="ECO:0000256" key="1">
    <source>
        <dbReference type="ARBA" id="ARBA00001400"/>
    </source>
</evidence>
<evidence type="ECO:0000256" key="3">
    <source>
        <dbReference type="ARBA" id="ARBA00008184"/>
    </source>
</evidence>
<dbReference type="NCBIfam" id="TIGR00628">
    <property type="entry name" value="ung"/>
    <property type="match status" value="1"/>
</dbReference>
<dbReference type="GO" id="GO:0097510">
    <property type="term" value="P:base-excision repair, AP site formation via deaminated base removal"/>
    <property type="evidence" value="ECO:0007669"/>
    <property type="project" value="TreeGrafter"/>
</dbReference>
<comment type="similarity">
    <text evidence="3 10">Belongs to the uracil-DNA glycosylase (UDG) superfamily. UNG family.</text>
</comment>
<evidence type="ECO:0000313" key="12">
    <source>
        <dbReference type="EMBL" id="QBF34631.1"/>
    </source>
</evidence>
<evidence type="ECO:0000256" key="5">
    <source>
        <dbReference type="ARBA" id="ARBA00022763"/>
    </source>
</evidence>
<organism evidence="12 13">
    <name type="scientific">Mycoplasmopsis phocirhinis</name>
    <dbReference type="NCBI Taxonomy" id="142650"/>
    <lineage>
        <taxon>Bacteria</taxon>
        <taxon>Bacillati</taxon>
        <taxon>Mycoplasmatota</taxon>
        <taxon>Mycoplasmoidales</taxon>
        <taxon>Metamycoplasmataceae</taxon>
        <taxon>Mycoplasmopsis</taxon>
    </lineage>
</organism>
<dbReference type="InterPro" id="IPR002043">
    <property type="entry name" value="UDG_fam1"/>
</dbReference>
<dbReference type="GO" id="GO:0004844">
    <property type="term" value="F:uracil DNA N-glycosylase activity"/>
    <property type="evidence" value="ECO:0007669"/>
    <property type="project" value="UniProtKB-UniRule"/>
</dbReference>
<dbReference type="AlphaFoldDB" id="A0A4P6MS14"/>
<dbReference type="InterPro" id="IPR005122">
    <property type="entry name" value="Uracil-DNA_glycosylase-like"/>
</dbReference>
<dbReference type="OrthoDB" id="9804372at2"/>
<dbReference type="EC" id="3.2.2.27" evidence="4 8"/>
<sequence length="233" mass="27478">MANKFLTFLQNEKQKNYFIELEQKLKNEQQFYSIYPNDTLRYRALEFFEPEETKLIILGQDPYYLANQADGLAFSTQLNKCPRSLANMIKELLKDYPQSVVETYSLNSWAKQGVLLLNTVLSVREKQPNSHQNLGWSQFILNLIKFVYLNNQNTLIALWGNQALKFIQPLIEQQIIKPQNMIVCSHPSPLSYARGKVSFKDFNFYKKVNQRLTIPIDFSLRKDDNDYYIKRIK</sequence>
<comment type="function">
    <text evidence="2 10">Excises uracil residues from the DNA which can arise as a result of misincorporation of dUMP residues by DNA polymerase or due to deamination of cytosine.</text>
</comment>
<evidence type="ECO:0000256" key="9">
    <source>
        <dbReference type="PROSITE-ProRule" id="PRU10072"/>
    </source>
</evidence>
<evidence type="ECO:0000256" key="6">
    <source>
        <dbReference type="ARBA" id="ARBA00022801"/>
    </source>
</evidence>
<dbReference type="SMART" id="SM00987">
    <property type="entry name" value="UreE_C"/>
    <property type="match status" value="1"/>
</dbReference>
<dbReference type="RefSeq" id="WP_130429408.1">
    <property type="nucleotide sequence ID" value="NZ_CP034841.1"/>
</dbReference>
<dbReference type="EMBL" id="CP034841">
    <property type="protein sequence ID" value="QBF34631.1"/>
    <property type="molecule type" value="Genomic_DNA"/>
</dbReference>
<keyword evidence="6 10" id="KW-0378">Hydrolase</keyword>
<feature type="active site" description="Proton acceptor" evidence="9">
    <location>
        <position position="61"/>
    </location>
</feature>
<keyword evidence="5 10" id="KW-0227">DNA damage</keyword>
<keyword evidence="7 10" id="KW-0234">DNA repair</keyword>
<dbReference type="PANTHER" id="PTHR11264">
    <property type="entry name" value="URACIL-DNA GLYCOSYLASE"/>
    <property type="match status" value="1"/>
</dbReference>
<evidence type="ECO:0000256" key="8">
    <source>
        <dbReference type="NCBIfam" id="TIGR00628"/>
    </source>
</evidence>
<evidence type="ECO:0000313" key="13">
    <source>
        <dbReference type="Proteomes" id="UP000289326"/>
    </source>
</evidence>
<dbReference type="PANTHER" id="PTHR11264:SF0">
    <property type="entry name" value="URACIL-DNA GLYCOSYLASE"/>
    <property type="match status" value="1"/>
</dbReference>
<evidence type="ECO:0000259" key="11">
    <source>
        <dbReference type="SMART" id="SM00986"/>
    </source>
</evidence>
<dbReference type="PROSITE" id="PS00130">
    <property type="entry name" value="U_DNA_GLYCOSYLASE"/>
    <property type="match status" value="1"/>
</dbReference>
<dbReference type="SMART" id="SM00986">
    <property type="entry name" value="UDG"/>
    <property type="match status" value="1"/>
</dbReference>
<dbReference type="Proteomes" id="UP000289326">
    <property type="component" value="Chromosome"/>
</dbReference>
<proteinExistence type="inferred from homology"/>
<accession>A0A4P6MS14</accession>
<dbReference type="InterPro" id="IPR036895">
    <property type="entry name" value="Uracil-DNA_glycosylase-like_sf"/>
</dbReference>
<dbReference type="Pfam" id="PF03167">
    <property type="entry name" value="UDG"/>
    <property type="match status" value="1"/>
</dbReference>
<dbReference type="NCBIfam" id="NF003592">
    <property type="entry name" value="PRK05254.1-5"/>
    <property type="match status" value="1"/>
</dbReference>
<keyword evidence="13" id="KW-1185">Reference proteome</keyword>
<protein>
    <recommendedName>
        <fullName evidence="4 8">Uracil-DNA glycosylase</fullName>
        <ecNumber evidence="4 8">3.2.2.27</ecNumber>
    </recommendedName>
</protein>
<dbReference type="GO" id="GO:0005737">
    <property type="term" value="C:cytoplasm"/>
    <property type="evidence" value="ECO:0007669"/>
    <property type="project" value="UniProtKB-UniRule"/>
</dbReference>
<evidence type="ECO:0000256" key="10">
    <source>
        <dbReference type="RuleBase" id="RU003780"/>
    </source>
</evidence>
<evidence type="ECO:0000256" key="2">
    <source>
        <dbReference type="ARBA" id="ARBA00002631"/>
    </source>
</evidence>
<dbReference type="InterPro" id="IPR018085">
    <property type="entry name" value="Ura-DNA_Glyclase_AS"/>
</dbReference>
<dbReference type="Gene3D" id="3.40.470.10">
    <property type="entry name" value="Uracil-DNA glycosylase-like domain"/>
    <property type="match status" value="1"/>
</dbReference>
<gene>
    <name evidence="12" type="ORF">EG856_01700</name>
</gene>